<dbReference type="Gene3D" id="2.40.50.140">
    <property type="entry name" value="Nucleic acid-binding proteins"/>
    <property type="match status" value="1"/>
</dbReference>
<accession>A0A8C6Y7Y7</accession>
<sequence>MTGNCCAPCTARKLHGHHSEQEGHDKQPKKTHLGAALKANPSGGASRAKGIVVLEKVGEETKQPNSATLHKGKMERLRS</sequence>
<evidence type="ECO:0000313" key="2">
    <source>
        <dbReference type="Ensembl" id="ENSNNAP00000025931.1"/>
    </source>
</evidence>
<reference evidence="2" key="1">
    <citation type="submission" date="2025-08" db="UniProtKB">
        <authorList>
            <consortium name="Ensembl"/>
        </authorList>
    </citation>
    <scope>IDENTIFICATION</scope>
</reference>
<dbReference type="GeneTree" id="ENSGT01080000259520"/>
<dbReference type="Ensembl" id="ENSNNAT00000027183.1">
    <property type="protein sequence ID" value="ENSNNAP00000025931.1"/>
    <property type="gene ID" value="ENSNNAG00000016904.1"/>
</dbReference>
<name>A0A8C6Y7Y7_NAJNA</name>
<dbReference type="Proteomes" id="UP000694559">
    <property type="component" value="Unplaced"/>
</dbReference>
<proteinExistence type="predicted"/>
<evidence type="ECO:0000313" key="3">
    <source>
        <dbReference type="Proteomes" id="UP000694559"/>
    </source>
</evidence>
<dbReference type="InterPro" id="IPR012340">
    <property type="entry name" value="NA-bd_OB-fold"/>
</dbReference>
<feature type="region of interest" description="Disordered" evidence="1">
    <location>
        <begin position="1"/>
        <end position="79"/>
    </location>
</feature>
<evidence type="ECO:0000256" key="1">
    <source>
        <dbReference type="SAM" id="MobiDB-lite"/>
    </source>
</evidence>
<reference evidence="2" key="2">
    <citation type="submission" date="2025-09" db="UniProtKB">
        <authorList>
            <consortium name="Ensembl"/>
        </authorList>
    </citation>
    <scope>IDENTIFICATION</scope>
</reference>
<protein>
    <submittedName>
        <fullName evidence="2">Uncharacterized protein</fullName>
    </submittedName>
</protein>
<organism evidence="2 3">
    <name type="scientific">Naja naja</name>
    <name type="common">Indian cobra</name>
    <dbReference type="NCBI Taxonomy" id="35670"/>
    <lineage>
        <taxon>Eukaryota</taxon>
        <taxon>Metazoa</taxon>
        <taxon>Chordata</taxon>
        <taxon>Craniata</taxon>
        <taxon>Vertebrata</taxon>
        <taxon>Euteleostomi</taxon>
        <taxon>Lepidosauria</taxon>
        <taxon>Squamata</taxon>
        <taxon>Bifurcata</taxon>
        <taxon>Unidentata</taxon>
        <taxon>Episquamata</taxon>
        <taxon>Toxicofera</taxon>
        <taxon>Serpentes</taxon>
        <taxon>Colubroidea</taxon>
        <taxon>Elapidae</taxon>
        <taxon>Elapinae</taxon>
        <taxon>Naja</taxon>
    </lineage>
</organism>
<feature type="compositionally biased region" description="Basic and acidic residues" evidence="1">
    <location>
        <begin position="17"/>
        <end position="28"/>
    </location>
</feature>
<keyword evidence="3" id="KW-1185">Reference proteome</keyword>
<dbReference type="AlphaFoldDB" id="A0A8C6Y7Y7"/>